<keyword evidence="18" id="KW-0325">Glycoprotein</keyword>
<dbReference type="InterPro" id="IPR011992">
    <property type="entry name" value="EF-hand-dom_pair"/>
</dbReference>
<dbReference type="InterPro" id="IPR017927">
    <property type="entry name" value="FAD-bd_FR_type"/>
</dbReference>
<dbReference type="Gene3D" id="3.40.50.80">
    <property type="entry name" value="Nucleotide-binding domain of ferredoxin-NADP reductase (FNR) module"/>
    <property type="match status" value="1"/>
</dbReference>
<dbReference type="InterPro" id="IPR013121">
    <property type="entry name" value="Fe_red_NAD-bd_6"/>
</dbReference>
<dbReference type="GO" id="GO:0004601">
    <property type="term" value="F:peroxidase activity"/>
    <property type="evidence" value="ECO:0007669"/>
    <property type="project" value="UniProtKB-KW"/>
</dbReference>
<dbReference type="GO" id="GO:0020037">
    <property type="term" value="F:heme binding"/>
    <property type="evidence" value="ECO:0007669"/>
    <property type="project" value="InterPro"/>
</dbReference>
<dbReference type="GO" id="GO:0042744">
    <property type="term" value="P:hydrogen peroxide catabolic process"/>
    <property type="evidence" value="ECO:0007669"/>
    <property type="project" value="UniProtKB-KW"/>
</dbReference>
<evidence type="ECO:0000256" key="13">
    <source>
        <dbReference type="ARBA" id="ARBA00022837"/>
    </source>
</evidence>
<accession>A0A4W3IB58</accession>
<dbReference type="PRINTS" id="PR00457">
    <property type="entry name" value="ANPEROXIDASE"/>
</dbReference>
<keyword evidence="26" id="KW-1185">Reference proteome</keyword>
<dbReference type="InterPro" id="IPR013130">
    <property type="entry name" value="Fe3_Rdtase_TM_dom"/>
</dbReference>
<keyword evidence="13" id="KW-0106">Calcium</keyword>
<evidence type="ECO:0000256" key="3">
    <source>
        <dbReference type="ARBA" id="ARBA00005197"/>
    </source>
</evidence>
<dbReference type="GO" id="GO:0006979">
    <property type="term" value="P:response to oxidative stress"/>
    <property type="evidence" value="ECO:0007669"/>
    <property type="project" value="InterPro"/>
</dbReference>
<evidence type="ECO:0000256" key="19">
    <source>
        <dbReference type="ARBA" id="ARBA00023324"/>
    </source>
</evidence>
<dbReference type="PROSITE" id="PS51384">
    <property type="entry name" value="FAD_FR"/>
    <property type="match status" value="1"/>
</dbReference>
<keyword evidence="6" id="KW-0575">Peroxidase</keyword>
<dbReference type="FunFam" id="3.40.50.80:FF:000006">
    <property type="entry name" value="Dual oxidase 2"/>
    <property type="match status" value="1"/>
</dbReference>
<reference evidence="25" key="5">
    <citation type="submission" date="2025-09" db="UniProtKB">
        <authorList>
            <consortium name="Ensembl"/>
        </authorList>
    </citation>
    <scope>IDENTIFICATION</scope>
</reference>
<evidence type="ECO:0000256" key="2">
    <source>
        <dbReference type="ARBA" id="ARBA00004424"/>
    </source>
</evidence>
<dbReference type="GO" id="GO:0009653">
    <property type="term" value="P:anatomical structure morphogenesis"/>
    <property type="evidence" value="ECO:0007669"/>
    <property type="project" value="UniProtKB-ARBA"/>
</dbReference>
<keyword evidence="12" id="KW-0274">FAD</keyword>
<feature type="domain" description="EF-hand" evidence="23">
    <location>
        <begin position="814"/>
        <end position="849"/>
    </location>
</feature>
<proteinExistence type="inferred from homology"/>
<evidence type="ECO:0000256" key="12">
    <source>
        <dbReference type="ARBA" id="ARBA00022827"/>
    </source>
</evidence>
<dbReference type="GO" id="GO:0042554">
    <property type="term" value="P:superoxide anion generation"/>
    <property type="evidence" value="ECO:0007669"/>
    <property type="project" value="TreeGrafter"/>
</dbReference>
<dbReference type="SUPFAM" id="SSF48113">
    <property type="entry name" value="Heme-dependent peroxidases"/>
    <property type="match status" value="1"/>
</dbReference>
<dbReference type="SFLD" id="SFLDG01169">
    <property type="entry name" value="NADPH_oxidase_subgroup_(NOX)"/>
    <property type="match status" value="1"/>
</dbReference>
<feature type="transmembrane region" description="Helical" evidence="22">
    <location>
        <begin position="1154"/>
        <end position="1179"/>
    </location>
</feature>
<dbReference type="GO" id="GO:0016174">
    <property type="term" value="F:NAD(P)H oxidase H2O2-forming activity"/>
    <property type="evidence" value="ECO:0007669"/>
    <property type="project" value="UniProtKB-EC"/>
</dbReference>
<dbReference type="UniPathway" id="UPA00194"/>
<dbReference type="Pfam" id="PF01794">
    <property type="entry name" value="Ferric_reduct"/>
    <property type="match status" value="1"/>
</dbReference>
<evidence type="ECO:0000256" key="5">
    <source>
        <dbReference type="ARBA" id="ARBA00012698"/>
    </source>
</evidence>
<evidence type="ECO:0000313" key="26">
    <source>
        <dbReference type="Proteomes" id="UP000314986"/>
    </source>
</evidence>
<dbReference type="STRING" id="7868.ENSCMIP00000027429"/>
<comment type="subcellular location">
    <subcellularLocation>
        <location evidence="2">Apical cell membrane</location>
        <topology evidence="2">Multi-pass membrane protein</topology>
    </subcellularLocation>
</comment>
<feature type="transmembrane region" description="Helical" evidence="22">
    <location>
        <begin position="1191"/>
        <end position="1214"/>
    </location>
</feature>
<dbReference type="CDD" id="cd00051">
    <property type="entry name" value="EFh"/>
    <property type="match status" value="2"/>
</dbReference>
<dbReference type="Pfam" id="PF08030">
    <property type="entry name" value="NAD_binding_6"/>
    <property type="match status" value="1"/>
</dbReference>
<comment type="catalytic activity">
    <reaction evidence="20">
        <text>NADH + O2 + H(+) = H2O2 + NAD(+)</text>
        <dbReference type="Rhea" id="RHEA:11264"/>
        <dbReference type="ChEBI" id="CHEBI:15378"/>
        <dbReference type="ChEBI" id="CHEBI:15379"/>
        <dbReference type="ChEBI" id="CHEBI:16240"/>
        <dbReference type="ChEBI" id="CHEBI:57540"/>
        <dbReference type="ChEBI" id="CHEBI:57945"/>
        <dbReference type="EC" id="1.6.3.1"/>
    </reaction>
</comment>
<comment type="function">
    <text evidence="1">Generates hydrogen peroxide which is required for the activity of thyroid peroxidase/TPO and lactoperoxidase/LPO. Plays a role in thyroid hormones synthesis and lactoperoxidase-mediated antimicrobial defense at the surface of mucosa. May have its own peroxidase activity through its N-terminal peroxidase-like domain.</text>
</comment>
<evidence type="ECO:0000256" key="22">
    <source>
        <dbReference type="SAM" id="Phobius"/>
    </source>
</evidence>
<evidence type="ECO:0000256" key="1">
    <source>
        <dbReference type="ARBA" id="ARBA00003796"/>
    </source>
</evidence>
<dbReference type="SUPFAM" id="SSF52343">
    <property type="entry name" value="Ferredoxin reductase-like, C-terminal NADP-linked domain"/>
    <property type="match status" value="1"/>
</dbReference>
<evidence type="ECO:0000256" key="6">
    <source>
        <dbReference type="ARBA" id="ARBA00022559"/>
    </source>
</evidence>
<dbReference type="InterPro" id="IPR034821">
    <property type="entry name" value="DUOX_peroxidase"/>
</dbReference>
<organism evidence="25 26">
    <name type="scientific">Callorhinchus milii</name>
    <name type="common">Ghost shark</name>
    <dbReference type="NCBI Taxonomy" id="7868"/>
    <lineage>
        <taxon>Eukaryota</taxon>
        <taxon>Metazoa</taxon>
        <taxon>Chordata</taxon>
        <taxon>Craniata</taxon>
        <taxon>Vertebrata</taxon>
        <taxon>Chondrichthyes</taxon>
        <taxon>Holocephali</taxon>
        <taxon>Chimaeriformes</taxon>
        <taxon>Callorhinchidae</taxon>
        <taxon>Callorhinchus</taxon>
    </lineage>
</organism>
<dbReference type="GO" id="GO:0006590">
    <property type="term" value="P:thyroid hormone generation"/>
    <property type="evidence" value="ECO:0007669"/>
    <property type="project" value="UniProtKB-UniPathway"/>
</dbReference>
<evidence type="ECO:0000256" key="21">
    <source>
        <dbReference type="ARBA" id="ARBA00048762"/>
    </source>
</evidence>
<dbReference type="Ensembl" id="ENSCMIT00000027865.1">
    <property type="protein sequence ID" value="ENSCMIP00000027429.1"/>
    <property type="gene ID" value="ENSCMIG00000011870.1"/>
</dbReference>
<evidence type="ECO:0000256" key="4">
    <source>
        <dbReference type="ARBA" id="ARBA00005644"/>
    </source>
</evidence>
<dbReference type="Gene3D" id="1.10.640.10">
    <property type="entry name" value="Haem peroxidase domain superfamily, animal type"/>
    <property type="match status" value="1"/>
</dbReference>
<dbReference type="InterPro" id="IPR010255">
    <property type="entry name" value="Haem_peroxidase_sf"/>
</dbReference>
<evidence type="ECO:0000313" key="25">
    <source>
        <dbReference type="Ensembl" id="ENSCMIP00000027429.1"/>
    </source>
</evidence>
<reference evidence="26" key="1">
    <citation type="journal article" date="2006" name="Science">
        <title>Ancient noncoding elements conserved in the human genome.</title>
        <authorList>
            <person name="Venkatesh B."/>
            <person name="Kirkness E.F."/>
            <person name="Loh Y.H."/>
            <person name="Halpern A.L."/>
            <person name="Lee A.P."/>
            <person name="Johnson J."/>
            <person name="Dandona N."/>
            <person name="Viswanathan L.D."/>
            <person name="Tay A."/>
            <person name="Venter J.C."/>
            <person name="Strausberg R.L."/>
            <person name="Brenner S."/>
        </authorList>
    </citation>
    <scope>NUCLEOTIDE SEQUENCE [LARGE SCALE GENOMIC DNA]</scope>
</reference>
<dbReference type="InterPro" id="IPR050369">
    <property type="entry name" value="RBOH/FRE"/>
</dbReference>
<dbReference type="PROSITE" id="PS00018">
    <property type="entry name" value="EF_HAND_1"/>
    <property type="match status" value="2"/>
</dbReference>
<dbReference type="GO" id="GO:0042742">
    <property type="term" value="P:defense response to bacterium"/>
    <property type="evidence" value="ECO:0007669"/>
    <property type="project" value="UniProtKB-ARBA"/>
</dbReference>
<keyword evidence="11" id="KW-0677">Repeat</keyword>
<keyword evidence="8 22" id="KW-0812">Transmembrane</keyword>
<feature type="domain" description="FAD-binding FR-type" evidence="24">
    <location>
        <begin position="1241"/>
        <end position="1347"/>
    </location>
</feature>
<evidence type="ECO:0000256" key="16">
    <source>
        <dbReference type="ARBA" id="ARBA00023002"/>
    </source>
</evidence>
<evidence type="ECO:0000256" key="14">
    <source>
        <dbReference type="ARBA" id="ARBA00022857"/>
    </source>
</evidence>
<evidence type="ECO:0000256" key="10">
    <source>
        <dbReference type="ARBA" id="ARBA00022729"/>
    </source>
</evidence>
<dbReference type="GO" id="GO:0005509">
    <property type="term" value="F:calcium ion binding"/>
    <property type="evidence" value="ECO:0007669"/>
    <property type="project" value="InterPro"/>
</dbReference>
<evidence type="ECO:0000259" key="24">
    <source>
        <dbReference type="PROSITE" id="PS51384"/>
    </source>
</evidence>
<feature type="transmembrane region" description="Helical" evidence="22">
    <location>
        <begin position="594"/>
        <end position="618"/>
    </location>
</feature>
<evidence type="ECO:0000256" key="7">
    <source>
        <dbReference type="ARBA" id="ARBA00022630"/>
    </source>
</evidence>
<keyword evidence="14" id="KW-0521">NADP</keyword>
<feature type="domain" description="EF-hand" evidence="23">
    <location>
        <begin position="850"/>
        <end position="885"/>
    </location>
</feature>
<dbReference type="Pfam" id="PF08022">
    <property type="entry name" value="FAD_binding_8"/>
    <property type="match status" value="1"/>
</dbReference>
<dbReference type="InterPro" id="IPR037120">
    <property type="entry name" value="Haem_peroxidase_sf_animal"/>
</dbReference>
<dbReference type="Pfam" id="PF13499">
    <property type="entry name" value="EF-hand_7"/>
    <property type="match status" value="1"/>
</dbReference>
<dbReference type="GeneTree" id="ENSGT00940000163963"/>
<dbReference type="InterPro" id="IPR039261">
    <property type="entry name" value="FNR_nucleotide-bd"/>
</dbReference>
<dbReference type="PANTHER" id="PTHR11972:SF175">
    <property type="entry name" value="NAD(P)H OXIDASE (H2O2-FORMING)"/>
    <property type="match status" value="1"/>
</dbReference>
<keyword evidence="15 22" id="KW-1133">Transmembrane helix</keyword>
<dbReference type="CDD" id="cd09820">
    <property type="entry name" value="dual_peroxidase_like"/>
    <property type="match status" value="1"/>
</dbReference>
<dbReference type="Proteomes" id="UP000314986">
    <property type="component" value="Unassembled WGS sequence"/>
</dbReference>
<keyword evidence="10" id="KW-0732">Signal</keyword>
<dbReference type="GO" id="GO:0043020">
    <property type="term" value="C:NADPH oxidase complex"/>
    <property type="evidence" value="ECO:0007669"/>
    <property type="project" value="TreeGrafter"/>
</dbReference>
<dbReference type="SUPFAM" id="SSF47473">
    <property type="entry name" value="EF-hand"/>
    <property type="match status" value="1"/>
</dbReference>
<dbReference type="Gene3D" id="2.40.30.10">
    <property type="entry name" value="Translation factors"/>
    <property type="match status" value="1"/>
</dbReference>
<dbReference type="SUPFAM" id="SSF63380">
    <property type="entry name" value="Riboflavin synthase domain-like"/>
    <property type="match status" value="1"/>
</dbReference>
<dbReference type="InParanoid" id="A0A4W3IB58"/>
<dbReference type="SFLD" id="SFLDS00052">
    <property type="entry name" value="Ferric_Reductase_Domain"/>
    <property type="match status" value="1"/>
</dbReference>
<keyword evidence="9" id="KW-0479">Metal-binding</keyword>
<keyword evidence="19" id="KW-0376">Hydrogen peroxide</keyword>
<evidence type="ECO:0000256" key="15">
    <source>
        <dbReference type="ARBA" id="ARBA00022989"/>
    </source>
</evidence>
<keyword evidence="7" id="KW-0285">Flavoprotein</keyword>
<dbReference type="CDD" id="cd06186">
    <property type="entry name" value="NOX_Duox_like_FAD_NADP"/>
    <property type="match status" value="1"/>
</dbReference>
<evidence type="ECO:0000256" key="17">
    <source>
        <dbReference type="ARBA" id="ARBA00023136"/>
    </source>
</evidence>
<evidence type="ECO:0000256" key="8">
    <source>
        <dbReference type="ARBA" id="ARBA00022692"/>
    </source>
</evidence>
<reference evidence="26" key="2">
    <citation type="journal article" date="2007" name="PLoS Biol.">
        <title>Survey sequencing and comparative analysis of the elephant shark (Callorhinchus milii) genome.</title>
        <authorList>
            <person name="Venkatesh B."/>
            <person name="Kirkness E.F."/>
            <person name="Loh Y.H."/>
            <person name="Halpern A.L."/>
            <person name="Lee A.P."/>
            <person name="Johnson J."/>
            <person name="Dandona N."/>
            <person name="Viswanathan L.D."/>
            <person name="Tay A."/>
            <person name="Venter J.C."/>
            <person name="Strausberg R.L."/>
            <person name="Brenner S."/>
        </authorList>
    </citation>
    <scope>NUCLEOTIDE SEQUENCE [LARGE SCALE GENOMIC DNA]</scope>
</reference>
<dbReference type="FunFam" id="2.40.30.10:FF:000059">
    <property type="entry name" value="dual oxidase isoform X1"/>
    <property type="match status" value="1"/>
</dbReference>
<reference evidence="25" key="4">
    <citation type="submission" date="2025-08" db="UniProtKB">
        <authorList>
            <consortium name="Ensembl"/>
        </authorList>
    </citation>
    <scope>IDENTIFICATION</scope>
</reference>
<reference evidence="26" key="3">
    <citation type="journal article" date="2014" name="Nature">
        <title>Elephant shark genome provides unique insights into gnathostome evolution.</title>
        <authorList>
            <consortium name="International Elephant Shark Genome Sequencing Consortium"/>
            <person name="Venkatesh B."/>
            <person name="Lee A.P."/>
            <person name="Ravi V."/>
            <person name="Maurya A.K."/>
            <person name="Lian M.M."/>
            <person name="Swann J.B."/>
            <person name="Ohta Y."/>
            <person name="Flajnik M.F."/>
            <person name="Sutoh Y."/>
            <person name="Kasahara M."/>
            <person name="Hoon S."/>
            <person name="Gangu V."/>
            <person name="Roy S.W."/>
            <person name="Irimia M."/>
            <person name="Korzh V."/>
            <person name="Kondrychyn I."/>
            <person name="Lim Z.W."/>
            <person name="Tay B.H."/>
            <person name="Tohari S."/>
            <person name="Kong K.W."/>
            <person name="Ho S."/>
            <person name="Lorente-Galdos B."/>
            <person name="Quilez J."/>
            <person name="Marques-Bonet T."/>
            <person name="Raney B.J."/>
            <person name="Ingham P.W."/>
            <person name="Tay A."/>
            <person name="Hillier L.W."/>
            <person name="Minx P."/>
            <person name="Boehm T."/>
            <person name="Wilson R.K."/>
            <person name="Brenner S."/>
            <person name="Warren W.C."/>
        </authorList>
    </citation>
    <scope>NUCLEOTIDE SEQUENCE [LARGE SCALE GENOMIC DNA]</scope>
</reference>
<dbReference type="SMART" id="SM00054">
    <property type="entry name" value="EFh"/>
    <property type="match status" value="2"/>
</dbReference>
<dbReference type="PROSITE" id="PS50292">
    <property type="entry name" value="PEROXIDASE_3"/>
    <property type="match status" value="1"/>
</dbReference>
<dbReference type="Pfam" id="PF03098">
    <property type="entry name" value="An_peroxidase"/>
    <property type="match status" value="1"/>
</dbReference>
<dbReference type="SFLD" id="SFLDG01168">
    <property type="entry name" value="Ferric_reductase_subgroup_(FRE"/>
    <property type="match status" value="1"/>
</dbReference>
<dbReference type="GO" id="GO:0016175">
    <property type="term" value="F:superoxide-generating NAD(P)H oxidase activity"/>
    <property type="evidence" value="ECO:0007669"/>
    <property type="project" value="UniProtKB-ARBA"/>
</dbReference>
<dbReference type="GO" id="GO:0016324">
    <property type="term" value="C:apical plasma membrane"/>
    <property type="evidence" value="ECO:0007669"/>
    <property type="project" value="UniProtKB-SubCell"/>
</dbReference>
<dbReference type="InterPro" id="IPR019791">
    <property type="entry name" value="Haem_peroxidase_animal"/>
</dbReference>
<keyword evidence="16" id="KW-0560">Oxidoreductase</keyword>
<dbReference type="InterPro" id="IPR013112">
    <property type="entry name" value="FAD-bd_8"/>
</dbReference>
<sequence>TQWAKRPLSVLYDSMIHVPVQPIGRAQLNWEIQRYDGWYNNLAHHRRGSVGSSFVRLLPANYADGVLQAVQEPQLPNPRRVSNTLMNGTSGSPSTMNRTALCVFFGYHVIDEITETTGSGCPPEFLSIQVPAGDVVFDPGNTGNVQLPFQRSKWIKTSGQSPNNPRVQVNHVTAWIDGSSIYGSSHSWSDALRSFSGGRLASGSDRLLPKQSEGLVRLWKFADPSTGQHGLQGLDDFGNARANESPFLRAESTIWFRYHNYLADQFQTRNPSWSDEDVFQNARKWVIGTFQHILFDEWLPAFIGQSVPEYTGYKKHVDPGISPEFQSAAMRFISSMVPPGVYMRNKNCQFRNVTNVYGSSSPALRVCNNFWSRANPNLKLPQDVDDLMLGMASQIAEREDNIVVEDLRDYMYGSLKFSRTDLMALDIQQGRDSGLSSYNQARQVFDLEPRQNWMSINPNLTEDNPQLAELYDNDISKLEILVGGLLESFGNPGELFTAIIKDQFERLRDGDRFWFENHKNGLFTASDLQTIRNTSYYDVLLATTSAETGDIQRNVFLWKNGGPCPQPKQLTESDLESCVQLTTINYFEGSGAGFGILIVALCCFPLAALLLALAFSWLHTKEKVKLQKKGNTVSLNYFLPLPSVFEWQGPKELRRCVTVHLEPNKSIKVLDSKLALIRIINLSTYSDIQIIQSNNSDQKTLVLKVPKEYDLVLIFDGVEDRNGFVRDLETYLNENNINMQNTDTKEHVLLKNAVTKRQRLKTLDTFFRHVFAQILDIDKSDAGDFDNEASIRAKDSLECELTRTEFADALGLKEDSSFMNQMFSLADKDGNGFLSFREVLDIFVILMKGSPEEKSKLMFKMYDIDGNGFMSKEEFLKLLRSFIEISNNCLSKEQTEEVMESMFNDAGFADKEELTWVDFHYLFRDHYKELELAQLNVKGERRCVIYFSDQMKNDAENQPEPSSSTSVESLGPDIRKRFGKKYDTVFAEAIRQKYNRNKIHQKIEEWKRFIQNYERQIFCTIIFFGITAGVFIERAYVYAILREHSGVPETTRPGIIIARGSAAAASFLYSYILLTMCRNLITFLRETFLNQYIPFDSAVDFHRLIANVAIVFSVLHSAGHFVNIYTFSVNPLNVLACLFPEILHDDGSELPLTYYWWFFQNITGMTGVLLLFIFAILHVFAMHHFRSVSFWAFWVSHHLYIAIYILIILHGSAFIQPLRFHLYFIVPTLIFVGDKMISFGRKKIKIAVLNAELLPSGVIHLEFKRPQDFTYKSGQWVRIASLNLGSNEYHPFTLTSAPHEETLSLHIRAVGPWTIRLRETYSPENVLLHGGYPKLFLDGPFGEGHQEWNQFEVSILVGGGIGVTPFASILKDLVFKSTINSKVFCKKIYFIWVTRTQKQFEWMENIIREVEDIDQTDLVSVHIYITQLAEKFDLRTTMLYICERHFQKVSNHSLFTGLQSITHFGRPQFVPFFKSLEEVHPEVAKFGVFSCGPPGMTKNVEKACKQMNKQHLIQFCHHYENF</sequence>
<feature type="transmembrane region" description="Helical" evidence="22">
    <location>
        <begin position="1017"/>
        <end position="1041"/>
    </location>
</feature>
<keyword evidence="17 22" id="KW-0472">Membrane</keyword>
<comment type="similarity">
    <text evidence="4">In the N-terminal section; belongs to the peroxidase family.</text>
</comment>
<dbReference type="FunFam" id="1.10.640.10:FF:000004">
    <property type="entry name" value="Dual oxidase 2"/>
    <property type="match status" value="1"/>
</dbReference>
<evidence type="ECO:0000256" key="11">
    <source>
        <dbReference type="ARBA" id="ARBA00022737"/>
    </source>
</evidence>
<protein>
    <recommendedName>
        <fullName evidence="5">NAD(P)H oxidase (H2O2-forming)</fullName>
        <ecNumber evidence="5">1.6.3.1</ecNumber>
    </recommendedName>
</protein>
<dbReference type="OMA" id="HIMCVAV"/>
<evidence type="ECO:0000259" key="23">
    <source>
        <dbReference type="PROSITE" id="PS50222"/>
    </source>
</evidence>
<dbReference type="InterPro" id="IPR017938">
    <property type="entry name" value="Riboflavin_synthase-like_b-brl"/>
</dbReference>
<dbReference type="PROSITE" id="PS50222">
    <property type="entry name" value="EF_HAND_2"/>
    <property type="match status" value="2"/>
</dbReference>
<dbReference type="PANTHER" id="PTHR11972">
    <property type="entry name" value="NADPH OXIDASE"/>
    <property type="match status" value="1"/>
</dbReference>
<name>A0A4W3IB58_CALMI</name>
<comment type="catalytic activity">
    <reaction evidence="21">
        <text>NADPH + O2 + H(+) = H2O2 + NADP(+)</text>
        <dbReference type="Rhea" id="RHEA:11260"/>
        <dbReference type="ChEBI" id="CHEBI:15378"/>
        <dbReference type="ChEBI" id="CHEBI:15379"/>
        <dbReference type="ChEBI" id="CHEBI:16240"/>
        <dbReference type="ChEBI" id="CHEBI:57783"/>
        <dbReference type="ChEBI" id="CHEBI:58349"/>
        <dbReference type="EC" id="1.6.3.1"/>
    </reaction>
</comment>
<dbReference type="Gene3D" id="1.10.238.10">
    <property type="entry name" value="EF-hand"/>
    <property type="match status" value="1"/>
</dbReference>
<dbReference type="InterPro" id="IPR002048">
    <property type="entry name" value="EF_hand_dom"/>
</dbReference>
<evidence type="ECO:0000256" key="20">
    <source>
        <dbReference type="ARBA" id="ARBA00047455"/>
    </source>
</evidence>
<dbReference type="EC" id="1.6.3.1" evidence="5"/>
<feature type="transmembrane region" description="Helical" evidence="22">
    <location>
        <begin position="1061"/>
        <end position="1084"/>
    </location>
</feature>
<comment type="pathway">
    <text evidence="3">Hormone biosynthesis; thyroid hormone biosynthesis.</text>
</comment>
<dbReference type="InterPro" id="IPR018247">
    <property type="entry name" value="EF_Hand_1_Ca_BS"/>
</dbReference>
<evidence type="ECO:0000256" key="9">
    <source>
        <dbReference type="ARBA" id="ARBA00022723"/>
    </source>
</evidence>
<evidence type="ECO:0000256" key="18">
    <source>
        <dbReference type="ARBA" id="ARBA00023180"/>
    </source>
</evidence>